<organism evidence="1 2">
    <name type="scientific">Pseudomonas plecoglossicida</name>
    <dbReference type="NCBI Taxonomy" id="70775"/>
    <lineage>
        <taxon>Bacteria</taxon>
        <taxon>Pseudomonadati</taxon>
        <taxon>Pseudomonadota</taxon>
        <taxon>Gammaproteobacteria</taxon>
        <taxon>Pseudomonadales</taxon>
        <taxon>Pseudomonadaceae</taxon>
        <taxon>Pseudomonas</taxon>
    </lineage>
</organism>
<name>A0A2A3M1H8_PSEDL</name>
<dbReference type="EMBL" id="NTME01000021">
    <property type="protein sequence ID" value="PBJ93916.1"/>
    <property type="molecule type" value="Genomic_DNA"/>
</dbReference>
<proteinExistence type="predicted"/>
<sequence length="141" mass="14855">MSPLRKIAVLGCVALSLAGCNDKKINVTIPTGSTLYVKLYHLGDPALGSVLPTEYRAGGFGKVEYEMSQVLAGNECALGIPLKWNSRQLKHETSTATLSCDGADQRELKGYVIGEDGKQGLAGVTLGSVVPFVVTETATVK</sequence>
<evidence type="ECO:0000313" key="1">
    <source>
        <dbReference type="EMBL" id="PBJ93916.1"/>
    </source>
</evidence>
<protein>
    <recommendedName>
        <fullName evidence="3">Lipoprotein</fullName>
    </recommendedName>
</protein>
<gene>
    <name evidence="1" type="ORF">CMV24_18990</name>
</gene>
<evidence type="ECO:0008006" key="3">
    <source>
        <dbReference type="Google" id="ProtNLM"/>
    </source>
</evidence>
<dbReference type="AlphaFoldDB" id="A0A2A3M1H8"/>
<reference evidence="1 2" key="1">
    <citation type="submission" date="2017-09" db="EMBL/GenBank/DDBJ databases">
        <authorList>
            <person name="Ehlers B."/>
            <person name="Leendertz F.H."/>
        </authorList>
    </citation>
    <scope>NUCLEOTIDE SEQUENCE [LARGE SCALE GENOMIC DNA]</scope>
    <source>
        <strain evidence="1 2">DJ-1</strain>
    </source>
</reference>
<dbReference type="PROSITE" id="PS51257">
    <property type="entry name" value="PROKAR_LIPOPROTEIN"/>
    <property type="match status" value="1"/>
</dbReference>
<dbReference type="RefSeq" id="WP_023383598.1">
    <property type="nucleotide sequence ID" value="NZ_NTME01000021.1"/>
</dbReference>
<evidence type="ECO:0000313" key="2">
    <source>
        <dbReference type="Proteomes" id="UP000218102"/>
    </source>
</evidence>
<comment type="caution">
    <text evidence="1">The sequence shown here is derived from an EMBL/GenBank/DDBJ whole genome shotgun (WGS) entry which is preliminary data.</text>
</comment>
<dbReference type="Proteomes" id="UP000218102">
    <property type="component" value="Unassembled WGS sequence"/>
</dbReference>
<accession>A0A2A3M1H8</accession>